<name>A0A0H3A9B8_NITV4</name>
<dbReference type="KEGG" id="dvl:Dvul_1094"/>
<dbReference type="RefSeq" id="WP_011792055.1">
    <property type="nucleotide sequence ID" value="NC_008751.1"/>
</dbReference>
<dbReference type="InterPro" id="IPR003741">
    <property type="entry name" value="LUD_dom"/>
</dbReference>
<dbReference type="HOGENOM" id="CLU_107893_1_0_7"/>
<dbReference type="PANTHER" id="PTHR36179">
    <property type="entry name" value="LUD_DOM DOMAIN-CONTAINING PROTEIN"/>
    <property type="match status" value="1"/>
</dbReference>
<dbReference type="AlphaFoldDB" id="A0A0H3A9B8"/>
<reference evidence="3" key="1">
    <citation type="journal article" date="2009" name="Environ. Microbiol.">
        <title>Contribution of mobile genetic elements to Desulfovibrio vulgaris genome plasticity.</title>
        <authorList>
            <person name="Walker C.B."/>
            <person name="Stolyar S."/>
            <person name="Chivian D."/>
            <person name="Pinel N."/>
            <person name="Gabster J.A."/>
            <person name="Dehal P.S."/>
            <person name="He Z."/>
            <person name="Yang Z.K."/>
            <person name="Yen H.C."/>
            <person name="Zhou J."/>
            <person name="Wall J.D."/>
            <person name="Hazen T.C."/>
            <person name="Arkin A.P."/>
            <person name="Stahl D.A."/>
        </authorList>
    </citation>
    <scope>NUCLEOTIDE SEQUENCE [LARGE SCALE GENOMIC DNA]</scope>
    <source>
        <strain evidence="3">DP4</strain>
    </source>
</reference>
<organism evidence="2 3">
    <name type="scientific">Nitratidesulfovibrio vulgaris (strain DP4)</name>
    <name type="common">Desulfovibrio vulgaris</name>
    <dbReference type="NCBI Taxonomy" id="391774"/>
    <lineage>
        <taxon>Bacteria</taxon>
        <taxon>Pseudomonadati</taxon>
        <taxon>Thermodesulfobacteriota</taxon>
        <taxon>Desulfovibrionia</taxon>
        <taxon>Desulfovibrionales</taxon>
        <taxon>Desulfovibrionaceae</taxon>
        <taxon>Nitratidesulfovibrio</taxon>
    </lineage>
</organism>
<dbReference type="PANTHER" id="PTHR36179:SF2">
    <property type="entry name" value="LUD DOMAIN-CONTAINING PROTEIN"/>
    <property type="match status" value="1"/>
</dbReference>
<evidence type="ECO:0000259" key="1">
    <source>
        <dbReference type="Pfam" id="PF02589"/>
    </source>
</evidence>
<proteinExistence type="predicted"/>
<gene>
    <name evidence="2" type="ordered locus">Dvul_1094</name>
</gene>
<dbReference type="EMBL" id="CP000527">
    <property type="protein sequence ID" value="ABM28114.1"/>
    <property type="molecule type" value="Genomic_DNA"/>
</dbReference>
<dbReference type="InterPro" id="IPR009501">
    <property type="entry name" value="UCP020269"/>
</dbReference>
<dbReference type="Pfam" id="PF02589">
    <property type="entry name" value="LUD_dom"/>
    <property type="match status" value="1"/>
</dbReference>
<evidence type="ECO:0000313" key="2">
    <source>
        <dbReference type="EMBL" id="ABM28114.1"/>
    </source>
</evidence>
<feature type="domain" description="LUD" evidence="1">
    <location>
        <begin position="14"/>
        <end position="211"/>
    </location>
</feature>
<evidence type="ECO:0000313" key="3">
    <source>
        <dbReference type="Proteomes" id="UP000009173"/>
    </source>
</evidence>
<protein>
    <recommendedName>
        <fullName evidence="1">LUD domain-containing protein</fullName>
    </recommendedName>
</protein>
<dbReference type="PIRSF" id="PIRSF020269">
    <property type="entry name" value="DUF1121"/>
    <property type="match status" value="1"/>
</dbReference>
<sequence>MSTPIDTYWRLRLTEVAESLRANNFAVSLVDSCEEAGRVFLDDLLPASGASSVSFGGSMTLVKCGVPEALRQRADLQLLDTFDKNLSAAEMYERRRQSLLVDMFLTGTNAVTMDGKLINLDMIGNRVGAINFGPRNVVLFVGRNKVVDTVEDGMRRIKEYASPVNAIRLDKKTPCKKTAQCMDCKSPDRICNVWTITEKCFPSGRVHVILINEEAGF</sequence>
<dbReference type="Proteomes" id="UP000009173">
    <property type="component" value="Chromosome"/>
</dbReference>
<accession>A0A0H3A9B8</accession>